<keyword evidence="1" id="KW-0472">Membrane</keyword>
<dbReference type="InterPro" id="IPR009038">
    <property type="entry name" value="GOLD_dom"/>
</dbReference>
<evidence type="ECO:0000313" key="5">
    <source>
        <dbReference type="WBParaSite" id="HCON_00015110-00001"/>
    </source>
</evidence>
<dbReference type="Proteomes" id="UP000025227">
    <property type="component" value="Unplaced"/>
</dbReference>
<dbReference type="AlphaFoldDB" id="A0A7I4XW28"/>
<evidence type="ECO:0000259" key="3">
    <source>
        <dbReference type="SMART" id="SM01190"/>
    </source>
</evidence>
<sequence length="213" mass="23855">MILRILLCLLAVFSKTAALHSKVKSANTFVALKMFVDHRMTCVYQPLKKNVSLSIIAKAPNALVKLRLTTPSGQKPSSLRDNSPSALIRHNVTQEGDYEICLSTSIPSKVFMILLAIDEGSEQSRLLNKDPEEHIHKEINSTLDHLNGNALQIALSLRMHHLATRQDDEVQQSNAGFIVKYVILFNISSIAVAIVEVAFVRWMFQGNSKYMRI</sequence>
<keyword evidence="4" id="KW-1185">Reference proteome</keyword>
<evidence type="ECO:0000256" key="1">
    <source>
        <dbReference type="SAM" id="Phobius"/>
    </source>
</evidence>
<feature type="transmembrane region" description="Helical" evidence="1">
    <location>
        <begin position="181"/>
        <end position="204"/>
    </location>
</feature>
<organism evidence="4 5">
    <name type="scientific">Haemonchus contortus</name>
    <name type="common">Barber pole worm</name>
    <dbReference type="NCBI Taxonomy" id="6289"/>
    <lineage>
        <taxon>Eukaryota</taxon>
        <taxon>Metazoa</taxon>
        <taxon>Ecdysozoa</taxon>
        <taxon>Nematoda</taxon>
        <taxon>Chromadorea</taxon>
        <taxon>Rhabditida</taxon>
        <taxon>Rhabditina</taxon>
        <taxon>Rhabditomorpha</taxon>
        <taxon>Strongyloidea</taxon>
        <taxon>Trichostrongylidae</taxon>
        <taxon>Haemonchus</taxon>
    </lineage>
</organism>
<evidence type="ECO:0000256" key="2">
    <source>
        <dbReference type="SAM" id="SignalP"/>
    </source>
</evidence>
<feature type="chain" id="PRO_5029858987" evidence="2">
    <location>
        <begin position="19"/>
        <end position="213"/>
    </location>
</feature>
<keyword evidence="1" id="KW-1133">Transmembrane helix</keyword>
<name>A0A7I4XW28_HAECO</name>
<keyword evidence="2" id="KW-0732">Signal</keyword>
<reference evidence="5" key="1">
    <citation type="submission" date="2020-12" db="UniProtKB">
        <authorList>
            <consortium name="WormBaseParasite"/>
        </authorList>
    </citation>
    <scope>IDENTIFICATION</scope>
    <source>
        <strain evidence="5">MHco3</strain>
    </source>
</reference>
<proteinExistence type="predicted"/>
<dbReference type="WBParaSite" id="HCON_00015110-00001">
    <property type="protein sequence ID" value="HCON_00015110-00001"/>
    <property type="gene ID" value="HCON_00015110"/>
</dbReference>
<accession>A0A7I4XW28</accession>
<evidence type="ECO:0000313" key="4">
    <source>
        <dbReference type="Proteomes" id="UP000025227"/>
    </source>
</evidence>
<feature type="domain" description="GOLD" evidence="3">
    <location>
        <begin position="31"/>
        <end position="205"/>
    </location>
</feature>
<dbReference type="OrthoDB" id="5869585at2759"/>
<keyword evidence="1" id="KW-0812">Transmembrane</keyword>
<dbReference type="Pfam" id="PF01105">
    <property type="entry name" value="EMP24_GP25L"/>
    <property type="match status" value="1"/>
</dbReference>
<feature type="signal peptide" evidence="2">
    <location>
        <begin position="1"/>
        <end position="18"/>
    </location>
</feature>
<protein>
    <submittedName>
        <fullName evidence="5">GOLD domain-containing protein</fullName>
    </submittedName>
</protein>
<dbReference type="SMART" id="SM01190">
    <property type="entry name" value="EMP24_GP25L"/>
    <property type="match status" value="1"/>
</dbReference>